<feature type="chain" id="PRO_5012444328" description="Lipoprotein" evidence="1">
    <location>
        <begin position="27"/>
        <end position="137"/>
    </location>
</feature>
<dbReference type="Proteomes" id="UP000198393">
    <property type="component" value="Unassembled WGS sequence"/>
</dbReference>
<evidence type="ECO:0000313" key="3">
    <source>
        <dbReference type="Proteomes" id="UP000198393"/>
    </source>
</evidence>
<reference evidence="2 3" key="1">
    <citation type="submission" date="2017-06" db="EMBL/GenBank/DDBJ databases">
        <authorList>
            <person name="Kim H.J."/>
            <person name="Triplett B.A."/>
        </authorList>
    </citation>
    <scope>NUCLEOTIDE SEQUENCE [LARGE SCALE GENOMIC DNA]</scope>
    <source>
        <strain evidence="2 3">DSM 19307</strain>
    </source>
</reference>
<sequence>MIYVNTKRAIKSILPLLIIILLNACGGTKDTSKETSNTNHIKQQVPFESSKWKIKKEDEYPHRLNMYKEVLYSDSVRTLLKPQVISMLGKPDREENNHLYYLIEANTIGSFTLNQKSLVIKFKSNDEVEWIKLYGED</sequence>
<accession>A0A239LCB6</accession>
<evidence type="ECO:0000256" key="1">
    <source>
        <dbReference type="SAM" id="SignalP"/>
    </source>
</evidence>
<evidence type="ECO:0000313" key="2">
    <source>
        <dbReference type="EMBL" id="SNT28297.1"/>
    </source>
</evidence>
<feature type="signal peptide" evidence="1">
    <location>
        <begin position="1"/>
        <end position="26"/>
    </location>
</feature>
<keyword evidence="3" id="KW-1185">Reference proteome</keyword>
<keyword evidence="1" id="KW-0732">Signal</keyword>
<organism evidence="2 3">
    <name type="scientific">Ekhidna lutea</name>
    <dbReference type="NCBI Taxonomy" id="447679"/>
    <lineage>
        <taxon>Bacteria</taxon>
        <taxon>Pseudomonadati</taxon>
        <taxon>Bacteroidota</taxon>
        <taxon>Cytophagia</taxon>
        <taxon>Cytophagales</taxon>
        <taxon>Reichenbachiellaceae</taxon>
        <taxon>Ekhidna</taxon>
    </lineage>
</organism>
<gene>
    <name evidence="2" type="ORF">SAMN05421640_3164</name>
</gene>
<protein>
    <recommendedName>
        <fullName evidence="4">Lipoprotein</fullName>
    </recommendedName>
</protein>
<evidence type="ECO:0008006" key="4">
    <source>
        <dbReference type="Google" id="ProtNLM"/>
    </source>
</evidence>
<proteinExistence type="predicted"/>
<dbReference type="EMBL" id="FZPD01000005">
    <property type="protein sequence ID" value="SNT28297.1"/>
    <property type="molecule type" value="Genomic_DNA"/>
</dbReference>
<name>A0A239LCB6_EKHLU</name>
<dbReference type="AlphaFoldDB" id="A0A239LCB6"/>